<dbReference type="InterPro" id="IPR051801">
    <property type="entry name" value="GH28_Enzymes"/>
</dbReference>
<dbReference type="SUPFAM" id="SSF51126">
    <property type="entry name" value="Pectin lyase-like"/>
    <property type="match status" value="1"/>
</dbReference>
<dbReference type="InterPro" id="IPR000743">
    <property type="entry name" value="Glyco_hydro_28"/>
</dbReference>
<evidence type="ECO:0000256" key="3">
    <source>
        <dbReference type="ARBA" id="ARBA00023295"/>
    </source>
</evidence>
<comment type="similarity">
    <text evidence="1 4">Belongs to the glycosyl hydrolase 28 family.</text>
</comment>
<protein>
    <submittedName>
        <fullName evidence="5">Glycoside hydrolase family 28</fullName>
    </submittedName>
</protein>
<dbReference type="GO" id="GO:0005975">
    <property type="term" value="P:carbohydrate metabolic process"/>
    <property type="evidence" value="ECO:0007669"/>
    <property type="project" value="InterPro"/>
</dbReference>
<dbReference type="GO" id="GO:0004650">
    <property type="term" value="F:polygalacturonase activity"/>
    <property type="evidence" value="ECO:0007669"/>
    <property type="project" value="InterPro"/>
</dbReference>
<accession>A0A3E2VLQ5</accession>
<keyword evidence="3 4" id="KW-0326">Glycosidase</keyword>
<dbReference type="PANTHER" id="PTHR31339">
    <property type="entry name" value="PECTIN LYASE-RELATED"/>
    <property type="match status" value="1"/>
</dbReference>
<dbReference type="InterPro" id="IPR011050">
    <property type="entry name" value="Pectin_lyase_fold/virulence"/>
</dbReference>
<dbReference type="EMBL" id="QVEV01000038">
    <property type="protein sequence ID" value="RGC11314.1"/>
    <property type="molecule type" value="Genomic_DNA"/>
</dbReference>
<gene>
    <name evidence="5" type="ORF">DXA38_18575</name>
</gene>
<keyword evidence="2 4" id="KW-0378">Hydrolase</keyword>
<dbReference type="Proteomes" id="UP000260025">
    <property type="component" value="Unassembled WGS sequence"/>
</dbReference>
<evidence type="ECO:0000256" key="1">
    <source>
        <dbReference type="ARBA" id="ARBA00008834"/>
    </source>
</evidence>
<evidence type="ECO:0000256" key="2">
    <source>
        <dbReference type="ARBA" id="ARBA00022801"/>
    </source>
</evidence>
<proteinExistence type="inferred from homology"/>
<name>A0A3E2VLQ5_CLOIN</name>
<dbReference type="AlphaFoldDB" id="A0A3E2VLQ5"/>
<dbReference type="OrthoDB" id="9795222at2"/>
<dbReference type="RefSeq" id="WP_117444493.1">
    <property type="nucleotide sequence ID" value="NZ_JAJFEN010000013.1"/>
</dbReference>
<organism evidence="5 6">
    <name type="scientific">Clostridium innocuum</name>
    <dbReference type="NCBI Taxonomy" id="1522"/>
    <lineage>
        <taxon>Bacteria</taxon>
        <taxon>Bacillati</taxon>
        <taxon>Bacillota</taxon>
        <taxon>Clostridia</taxon>
        <taxon>Eubacteriales</taxon>
        <taxon>Clostridiaceae</taxon>
        <taxon>Clostridium</taxon>
    </lineage>
</organism>
<evidence type="ECO:0000313" key="5">
    <source>
        <dbReference type="EMBL" id="RGC11314.1"/>
    </source>
</evidence>
<dbReference type="InterPro" id="IPR012334">
    <property type="entry name" value="Pectin_lyas_fold"/>
</dbReference>
<dbReference type="PANTHER" id="PTHR31339:SF9">
    <property type="entry name" value="PLASMIN AND FIBRONECTIN-BINDING PROTEIN A"/>
    <property type="match status" value="1"/>
</dbReference>
<reference evidence="5 6" key="1">
    <citation type="submission" date="2018-08" db="EMBL/GenBank/DDBJ databases">
        <title>A genome reference for cultivated species of the human gut microbiota.</title>
        <authorList>
            <person name="Zou Y."/>
            <person name="Xue W."/>
            <person name="Luo G."/>
        </authorList>
    </citation>
    <scope>NUCLEOTIDE SEQUENCE [LARGE SCALE GENOMIC DNA]</scope>
    <source>
        <strain evidence="5 6">OF01-2LB</strain>
    </source>
</reference>
<dbReference type="Pfam" id="PF00295">
    <property type="entry name" value="Glyco_hydro_28"/>
    <property type="match status" value="1"/>
</dbReference>
<evidence type="ECO:0000256" key="4">
    <source>
        <dbReference type="RuleBase" id="RU361169"/>
    </source>
</evidence>
<evidence type="ECO:0000313" key="6">
    <source>
        <dbReference type="Proteomes" id="UP000260025"/>
    </source>
</evidence>
<comment type="caution">
    <text evidence="5">The sequence shown here is derived from an EMBL/GenBank/DDBJ whole genome shotgun (WGS) entry which is preliminary data.</text>
</comment>
<sequence length="378" mass="43324">MKQYDITDYGVERYSACLQTEKIQAVIDLCHQEGGGEIQIPEGIYYIGSLRLYSHITLHLLKDAHLKGSRNYQDYTDFHVPSTLGYLQDAYFIKAWNLPPYYIYGMICAFCEENITIIGEAGATIDGQDCFDKAGEERFRGPMGIIFNQCRNIRLRGYTFENCANWSHQLDSCEDIHAEHVCIKAGHDGFNLHHCKHILIEDCTITTGDDCIAGYDIEQLIVRNCYMNTACNVMRIGGYDLLFDHCTMEGPAYYPHQGKKTYDTHRVFKYYSIRPDSIRHVGERIKIRNSKISGIPSLLQYSYGEEALMQNNLPLRELILENTVIQGVSKPSVMRGNGETCRLILRNCEISFADGLNEKNYLQHDKDVQVITENVTFR</sequence>
<dbReference type="Gene3D" id="2.160.20.10">
    <property type="entry name" value="Single-stranded right-handed beta-helix, Pectin lyase-like"/>
    <property type="match status" value="1"/>
</dbReference>